<dbReference type="eggNOG" id="ENOG5034C1C">
    <property type="taxonomic scope" value="Bacteria"/>
</dbReference>
<dbReference type="KEGG" id="tbi:Tbis_3520"/>
<feature type="signal peptide" evidence="1">
    <location>
        <begin position="1"/>
        <end position="32"/>
    </location>
</feature>
<feature type="chain" id="PRO_5003091260" description="Secreted protein" evidence="1">
    <location>
        <begin position="33"/>
        <end position="165"/>
    </location>
</feature>
<dbReference type="Proteomes" id="UP000006640">
    <property type="component" value="Chromosome"/>
</dbReference>
<evidence type="ECO:0008006" key="4">
    <source>
        <dbReference type="Google" id="ProtNLM"/>
    </source>
</evidence>
<dbReference type="PROSITE" id="PS51318">
    <property type="entry name" value="TAT"/>
    <property type="match status" value="1"/>
</dbReference>
<dbReference type="AlphaFoldDB" id="D6YAF5"/>
<evidence type="ECO:0000256" key="1">
    <source>
        <dbReference type="SAM" id="SignalP"/>
    </source>
</evidence>
<evidence type="ECO:0000313" key="2">
    <source>
        <dbReference type="EMBL" id="ADG90208.1"/>
    </source>
</evidence>
<dbReference type="EMBL" id="CP001874">
    <property type="protein sequence ID" value="ADG90208.1"/>
    <property type="molecule type" value="Genomic_DNA"/>
</dbReference>
<keyword evidence="3" id="KW-1185">Reference proteome</keyword>
<keyword evidence="1" id="KW-0732">Signal</keyword>
<protein>
    <recommendedName>
        <fullName evidence="4">Secreted protein</fullName>
    </recommendedName>
</protein>
<gene>
    <name evidence="2" type="ordered locus">Tbis_3520</name>
</gene>
<dbReference type="HOGENOM" id="CLU_1577653_0_0_11"/>
<proteinExistence type="predicted"/>
<dbReference type="InterPro" id="IPR006311">
    <property type="entry name" value="TAT_signal"/>
</dbReference>
<sequence>MSRTLRTVLGTAAATAAALAIGLPATSTSASAAPIHYSRHWGVYSSTNSLAKASGAIRVTATGRHSNRVQVSGKLWDFDRRPHWRGGKCAYLEIRFRHWRGFGPHRYYDVKRVRECGYRRFEAFSYNERNVDRVDVRVCQVRTTGGRPSSCGKWRTIYTGKGWVR</sequence>
<evidence type="ECO:0000313" key="3">
    <source>
        <dbReference type="Proteomes" id="UP000006640"/>
    </source>
</evidence>
<accession>D6YAF5</accession>
<organism evidence="2 3">
    <name type="scientific">Thermobispora bispora (strain ATCC 19993 / DSM 43833 / CBS 139.67 / JCM 10125 / KCTC 9307 / NBRC 14880 / R51)</name>
    <dbReference type="NCBI Taxonomy" id="469371"/>
    <lineage>
        <taxon>Bacteria</taxon>
        <taxon>Bacillati</taxon>
        <taxon>Actinomycetota</taxon>
        <taxon>Actinomycetes</taxon>
        <taxon>Streptosporangiales</taxon>
        <taxon>Streptosporangiaceae</taxon>
        <taxon>Thermobispora</taxon>
    </lineage>
</organism>
<dbReference type="OrthoDB" id="3532092at2"/>
<name>D6YAF5_THEBD</name>
<reference evidence="2 3" key="1">
    <citation type="submission" date="2010-01" db="EMBL/GenBank/DDBJ databases">
        <title>The complete genome of Thermobispora bispora DSM 43833.</title>
        <authorList>
            <consortium name="US DOE Joint Genome Institute (JGI-PGF)"/>
            <person name="Lucas S."/>
            <person name="Copeland A."/>
            <person name="Lapidus A."/>
            <person name="Glavina del Rio T."/>
            <person name="Dalin E."/>
            <person name="Tice H."/>
            <person name="Bruce D."/>
            <person name="Goodwin L."/>
            <person name="Pitluck S."/>
            <person name="Kyrpides N."/>
            <person name="Mavromatis K."/>
            <person name="Ivanova N."/>
            <person name="Mikhailova N."/>
            <person name="Chertkov O."/>
            <person name="Brettin T."/>
            <person name="Detter J.C."/>
            <person name="Han C."/>
            <person name="Larimer F."/>
            <person name="Land M."/>
            <person name="Hauser L."/>
            <person name="Markowitz V."/>
            <person name="Cheng J.-F."/>
            <person name="Hugenholtz P."/>
            <person name="Woyke T."/>
            <person name="Wu D."/>
            <person name="Jando M."/>
            <person name="Schneider S."/>
            <person name="Klenk H.-P."/>
            <person name="Eisen J.A."/>
        </authorList>
    </citation>
    <scope>NUCLEOTIDE SEQUENCE [LARGE SCALE GENOMIC DNA]</scope>
    <source>
        <strain evidence="3">ATCC 19993 / DSM 43833 / CBS 139.67 / JCM 10125 / KCTC 9307 / NBRC 14880 / R51</strain>
    </source>
</reference>
<dbReference type="RefSeq" id="WP_013133741.1">
    <property type="nucleotide sequence ID" value="NC_014165.1"/>
</dbReference>